<dbReference type="PRINTS" id="PR00722">
    <property type="entry name" value="CHYMOTRYPSIN"/>
</dbReference>
<dbReference type="InterPro" id="IPR018114">
    <property type="entry name" value="TRYPSIN_HIS"/>
</dbReference>
<dbReference type="GO" id="GO:0004252">
    <property type="term" value="F:serine-type endopeptidase activity"/>
    <property type="evidence" value="ECO:0007669"/>
    <property type="project" value="InterPro"/>
</dbReference>
<dbReference type="PROSITE" id="PS50240">
    <property type="entry name" value="TRYPSIN_DOM"/>
    <property type="match status" value="1"/>
</dbReference>
<keyword evidence="5" id="KW-1185">Reference proteome</keyword>
<feature type="domain" description="Peptidase S1" evidence="3">
    <location>
        <begin position="228"/>
        <end position="461"/>
    </location>
</feature>
<dbReference type="OrthoDB" id="93664at2759"/>
<dbReference type="EMBL" id="CAJPEV010001892">
    <property type="protein sequence ID" value="CAG0894756.1"/>
    <property type="molecule type" value="Genomic_DNA"/>
</dbReference>
<dbReference type="SUPFAM" id="SSF49854">
    <property type="entry name" value="Spermadhesin, CUB domain"/>
    <property type="match status" value="1"/>
</dbReference>
<dbReference type="InterPro" id="IPR035914">
    <property type="entry name" value="Sperma_CUB_dom_sf"/>
</dbReference>
<protein>
    <recommendedName>
        <fullName evidence="3">Peptidase S1 domain-containing protein</fullName>
    </recommendedName>
</protein>
<dbReference type="SMART" id="SM00020">
    <property type="entry name" value="Tryp_SPc"/>
    <property type="match status" value="1"/>
</dbReference>
<dbReference type="InterPro" id="IPR033116">
    <property type="entry name" value="TRYPSIN_SER"/>
</dbReference>
<keyword evidence="2" id="KW-0645">Protease</keyword>
<dbReference type="Gene3D" id="2.40.10.10">
    <property type="entry name" value="Trypsin-like serine proteases"/>
    <property type="match status" value="1"/>
</dbReference>
<dbReference type="AlphaFoldDB" id="A0A7R9A827"/>
<dbReference type="SUPFAM" id="SSF50494">
    <property type="entry name" value="Trypsin-like serine proteases"/>
    <property type="match status" value="1"/>
</dbReference>
<name>A0A7R9A827_9CRUS</name>
<evidence type="ECO:0000313" key="5">
    <source>
        <dbReference type="Proteomes" id="UP000677054"/>
    </source>
</evidence>
<dbReference type="Proteomes" id="UP000677054">
    <property type="component" value="Unassembled WGS sequence"/>
</dbReference>
<dbReference type="InterPro" id="IPR009003">
    <property type="entry name" value="Peptidase_S1_PA"/>
</dbReference>
<dbReference type="PROSITE" id="PS00134">
    <property type="entry name" value="TRYPSIN_HIS"/>
    <property type="match status" value="1"/>
</dbReference>
<sequence>MHLRQRPLGLSKVPFRNARIQDTTYKFYCLDELLHETGPVDDTNKNPRMEVSAITVFLSFVLLANVQGEEEVGVRGSFLSSMKSMPENRQTPSCGTTLSLASGTSFPLISQNYPQNYPFLSICNWKFTCPTAMTLQCSAFQLPSTNQCRESAFIYNGNWVCGAATNFKSPVNVGTSLDVILYAIRTNGPGFKCTVTCDCGLSRSSKRTDLHLAARSAAKLTKADLDRIIGGTPVPNQGKYPWMAWMGSGPGVFNCGGALINDRYVLTAAHCIGSNNSTTTFYVNLGDLDRSTTTESVSIQIPAKAIVYPTWNPNVFYRNDIALLKLQTPVDFQKYPHIRPVCLSSSIFPAAGATVAIVGWGRLAYGGNLPTTLMETTVKVLNDTTCRSYWGSVVDNNIICAQENAKNTCNGDSGGPLLYKAPAGYYLEVGITSFGSNCDVQFGGGFTKAGSEEGIPSALRL</sequence>
<organism evidence="4">
    <name type="scientific">Darwinula stevensoni</name>
    <dbReference type="NCBI Taxonomy" id="69355"/>
    <lineage>
        <taxon>Eukaryota</taxon>
        <taxon>Metazoa</taxon>
        <taxon>Ecdysozoa</taxon>
        <taxon>Arthropoda</taxon>
        <taxon>Crustacea</taxon>
        <taxon>Oligostraca</taxon>
        <taxon>Ostracoda</taxon>
        <taxon>Podocopa</taxon>
        <taxon>Podocopida</taxon>
        <taxon>Darwinulocopina</taxon>
        <taxon>Darwinuloidea</taxon>
        <taxon>Darwinulidae</taxon>
        <taxon>Darwinula</taxon>
    </lineage>
</organism>
<keyword evidence="1" id="KW-1015">Disulfide bond</keyword>
<dbReference type="CDD" id="cd00190">
    <property type="entry name" value="Tryp_SPc"/>
    <property type="match status" value="1"/>
</dbReference>
<evidence type="ECO:0000313" key="4">
    <source>
        <dbReference type="EMBL" id="CAD7248537.1"/>
    </source>
</evidence>
<evidence type="ECO:0000256" key="1">
    <source>
        <dbReference type="ARBA" id="ARBA00023157"/>
    </source>
</evidence>
<dbReference type="PANTHER" id="PTHR24252:SF28">
    <property type="entry name" value="TRANSMEMBRANE PROTEASE SERINE 11C ISOFORM X1"/>
    <property type="match status" value="1"/>
</dbReference>
<reference evidence="4" key="1">
    <citation type="submission" date="2020-11" db="EMBL/GenBank/DDBJ databases">
        <authorList>
            <person name="Tran Van P."/>
        </authorList>
    </citation>
    <scope>NUCLEOTIDE SEQUENCE</scope>
</reference>
<dbReference type="EMBL" id="LR901409">
    <property type="protein sequence ID" value="CAD7248537.1"/>
    <property type="molecule type" value="Genomic_DNA"/>
</dbReference>
<dbReference type="PANTHER" id="PTHR24252">
    <property type="entry name" value="ACROSIN-RELATED"/>
    <property type="match status" value="1"/>
</dbReference>
<gene>
    <name evidence="4" type="ORF">DSTB1V02_LOCUS8349</name>
</gene>
<accession>A0A7R9A827</accession>
<dbReference type="Pfam" id="PF00089">
    <property type="entry name" value="Trypsin"/>
    <property type="match status" value="1"/>
</dbReference>
<dbReference type="InterPro" id="IPR043504">
    <property type="entry name" value="Peptidase_S1_PA_chymotrypsin"/>
</dbReference>
<dbReference type="PROSITE" id="PS00135">
    <property type="entry name" value="TRYPSIN_SER"/>
    <property type="match status" value="1"/>
</dbReference>
<keyword evidence="2" id="KW-0378">Hydrolase</keyword>
<dbReference type="GO" id="GO:0006508">
    <property type="term" value="P:proteolysis"/>
    <property type="evidence" value="ECO:0007669"/>
    <property type="project" value="UniProtKB-KW"/>
</dbReference>
<dbReference type="Gene3D" id="2.60.120.290">
    <property type="entry name" value="Spermadhesin, CUB domain"/>
    <property type="match status" value="1"/>
</dbReference>
<proteinExistence type="predicted"/>
<dbReference type="InterPro" id="IPR001254">
    <property type="entry name" value="Trypsin_dom"/>
</dbReference>
<dbReference type="FunFam" id="2.40.10.10:FF:000068">
    <property type="entry name" value="transmembrane protease serine 2"/>
    <property type="match status" value="1"/>
</dbReference>
<evidence type="ECO:0000256" key="2">
    <source>
        <dbReference type="RuleBase" id="RU363034"/>
    </source>
</evidence>
<keyword evidence="2" id="KW-0720">Serine protease</keyword>
<dbReference type="InterPro" id="IPR001314">
    <property type="entry name" value="Peptidase_S1A"/>
</dbReference>
<evidence type="ECO:0000259" key="3">
    <source>
        <dbReference type="PROSITE" id="PS50240"/>
    </source>
</evidence>